<sequence length="544" mass="57176">MREITTCSRRNFVRGAALGAAGLAAVGLTACAQPAAKDSMADAGEGAAPELAPADETWETDVLVIGLGASGLQAALGAAAQGVGVLAVDQAPDMVGTTNITTSGYLCVGDKLQMAQPYHYEVREVFDKLNEYSNYCFNTQVLKAILDASSRSSNNLIDAGLPVKVVELPERKELTGPTLGQICGHAYDCKGQERADIFQAALDKAGVDSRYGVTAEQLVFDGDEIVGVRCTQDGKAVDVNAKAICLCTGGFLGNEDMVAQYFAGSRVVPMGNPACKGAGITMALSAKGQMGKAFSLSSNEYGGANFDASPMFAFRPGSGSNEALRLVLLGSIIVDSQGNRFVSEEIANKEAMHCAEPFIRAKTYYTVVDQDFIDYVKSKPLGETMGDGRMKKMFADVMIETLDDDLEAALAEGWVAKGDTIAELAAAYDLPDLESTIETYNGYCETGVDEQFYNAPEFLHKVATPPFYIVQSFPAGWLTLGGVKCDASCQVVDADNKPVEKLFIAGADADLFCAPYIAGGSANGFAQASGLIAGESAAALAKVS</sequence>
<keyword evidence="5" id="KW-0732">Signal</keyword>
<feature type="signal peptide" evidence="5">
    <location>
        <begin position="1"/>
        <end position="32"/>
    </location>
</feature>
<dbReference type="OrthoDB" id="9806724at2"/>
<dbReference type="InterPro" id="IPR006311">
    <property type="entry name" value="TAT_signal"/>
</dbReference>
<protein>
    <submittedName>
        <fullName evidence="7">FAD-dependent oxidoreductase</fullName>
    </submittedName>
</protein>
<dbReference type="PANTHER" id="PTHR43400">
    <property type="entry name" value="FUMARATE REDUCTASE"/>
    <property type="match status" value="1"/>
</dbReference>
<dbReference type="Pfam" id="PF00890">
    <property type="entry name" value="FAD_binding_2"/>
    <property type="match status" value="1"/>
</dbReference>
<feature type="domain" description="FAD-dependent oxidoreductase 2 FAD-binding" evidence="6">
    <location>
        <begin position="61"/>
        <end position="509"/>
    </location>
</feature>
<evidence type="ECO:0000256" key="2">
    <source>
        <dbReference type="ARBA" id="ARBA00022630"/>
    </source>
</evidence>
<dbReference type="InterPro" id="IPR050315">
    <property type="entry name" value="FAD-oxidoreductase_2"/>
</dbReference>
<evidence type="ECO:0000256" key="4">
    <source>
        <dbReference type="ARBA" id="ARBA00023002"/>
    </source>
</evidence>
<dbReference type="AlphaFoldDB" id="A0A6N8JL40"/>
<evidence type="ECO:0000256" key="1">
    <source>
        <dbReference type="ARBA" id="ARBA00001974"/>
    </source>
</evidence>
<evidence type="ECO:0000313" key="8">
    <source>
        <dbReference type="Proteomes" id="UP000463388"/>
    </source>
</evidence>
<evidence type="ECO:0000256" key="5">
    <source>
        <dbReference type="SAM" id="SignalP"/>
    </source>
</evidence>
<comment type="caution">
    <text evidence="7">The sequence shown here is derived from an EMBL/GenBank/DDBJ whole genome shotgun (WGS) entry which is preliminary data.</text>
</comment>
<dbReference type="RefSeq" id="WP_160345202.1">
    <property type="nucleotide sequence ID" value="NZ_WSRR01000005.1"/>
</dbReference>
<accession>A0A6N8JL40</accession>
<dbReference type="GO" id="GO:0033765">
    <property type="term" value="F:steroid dehydrogenase activity, acting on the CH-CH group of donors"/>
    <property type="evidence" value="ECO:0007669"/>
    <property type="project" value="UniProtKB-ARBA"/>
</dbReference>
<dbReference type="InterPro" id="IPR036188">
    <property type="entry name" value="FAD/NAD-bd_sf"/>
</dbReference>
<evidence type="ECO:0000259" key="6">
    <source>
        <dbReference type="Pfam" id="PF00890"/>
    </source>
</evidence>
<name>A0A6N8JL40_9ACTN</name>
<dbReference type="PROSITE" id="PS51257">
    <property type="entry name" value="PROKAR_LIPOPROTEIN"/>
    <property type="match status" value="1"/>
</dbReference>
<dbReference type="InterPro" id="IPR027477">
    <property type="entry name" value="Succ_DH/fumarate_Rdtase_cat_sf"/>
</dbReference>
<comment type="cofactor">
    <cofactor evidence="1">
        <name>FAD</name>
        <dbReference type="ChEBI" id="CHEBI:57692"/>
    </cofactor>
</comment>
<dbReference type="Proteomes" id="UP000463388">
    <property type="component" value="Unassembled WGS sequence"/>
</dbReference>
<keyword evidence="8" id="KW-1185">Reference proteome</keyword>
<evidence type="ECO:0000256" key="3">
    <source>
        <dbReference type="ARBA" id="ARBA00022827"/>
    </source>
</evidence>
<dbReference type="SUPFAM" id="SSF56425">
    <property type="entry name" value="Succinate dehydrogenase/fumarate reductase flavoprotein, catalytic domain"/>
    <property type="match status" value="1"/>
</dbReference>
<dbReference type="Gene3D" id="3.50.50.60">
    <property type="entry name" value="FAD/NAD(P)-binding domain"/>
    <property type="match status" value="2"/>
</dbReference>
<evidence type="ECO:0000313" key="7">
    <source>
        <dbReference type="EMBL" id="MVX60615.1"/>
    </source>
</evidence>
<dbReference type="PROSITE" id="PS51318">
    <property type="entry name" value="TAT"/>
    <property type="match status" value="1"/>
</dbReference>
<reference evidence="7 8" key="1">
    <citation type="submission" date="2019-12" db="EMBL/GenBank/DDBJ databases">
        <title>Microbes associate with the intestines of laboratory mice.</title>
        <authorList>
            <person name="Navarre W."/>
            <person name="Wong E."/>
        </authorList>
    </citation>
    <scope>NUCLEOTIDE SEQUENCE [LARGE SCALE GENOMIC DNA]</scope>
    <source>
        <strain evidence="7 8">NM66_B29</strain>
    </source>
</reference>
<keyword evidence="4" id="KW-0560">Oxidoreductase</keyword>
<dbReference type="PANTHER" id="PTHR43400:SF7">
    <property type="entry name" value="FAD-DEPENDENT OXIDOREDUCTASE 2 FAD BINDING DOMAIN-CONTAINING PROTEIN"/>
    <property type="match status" value="1"/>
</dbReference>
<dbReference type="EMBL" id="WSRR01000005">
    <property type="protein sequence ID" value="MVX60615.1"/>
    <property type="molecule type" value="Genomic_DNA"/>
</dbReference>
<proteinExistence type="predicted"/>
<gene>
    <name evidence="7" type="ORF">GKZ27_03950</name>
</gene>
<feature type="chain" id="PRO_5026833294" evidence="5">
    <location>
        <begin position="33"/>
        <end position="544"/>
    </location>
</feature>
<dbReference type="InterPro" id="IPR003953">
    <property type="entry name" value="FAD-dep_OxRdtase_2_FAD-bd"/>
</dbReference>
<keyword evidence="3" id="KW-0274">FAD</keyword>
<keyword evidence="2" id="KW-0285">Flavoprotein</keyword>
<dbReference type="SUPFAM" id="SSF51905">
    <property type="entry name" value="FAD/NAD(P)-binding domain"/>
    <property type="match status" value="1"/>
</dbReference>
<dbReference type="Gene3D" id="3.90.700.10">
    <property type="entry name" value="Succinate dehydrogenase/fumarate reductase flavoprotein, catalytic domain"/>
    <property type="match status" value="1"/>
</dbReference>
<organism evidence="7 8">
    <name type="scientific">Adlercreutzia mucosicola</name>
    <dbReference type="NCBI Taxonomy" id="580026"/>
    <lineage>
        <taxon>Bacteria</taxon>
        <taxon>Bacillati</taxon>
        <taxon>Actinomycetota</taxon>
        <taxon>Coriobacteriia</taxon>
        <taxon>Eggerthellales</taxon>
        <taxon>Eggerthellaceae</taxon>
        <taxon>Adlercreutzia</taxon>
    </lineage>
</organism>